<protein>
    <submittedName>
        <fullName evidence="3">Protoheme IX farnesyltransferase</fullName>
    </submittedName>
</protein>
<feature type="transmembrane region" description="Helical" evidence="2">
    <location>
        <begin position="31"/>
        <end position="53"/>
    </location>
</feature>
<evidence type="ECO:0000256" key="2">
    <source>
        <dbReference type="SAM" id="Phobius"/>
    </source>
</evidence>
<feature type="compositionally biased region" description="Basic and acidic residues" evidence="1">
    <location>
        <begin position="1"/>
        <end position="23"/>
    </location>
</feature>
<gene>
    <name evidence="3" type="ORF">DDZ18_08350</name>
</gene>
<accession>A0A2U2BUJ4</accession>
<keyword evidence="2" id="KW-0472">Membrane</keyword>
<keyword evidence="2" id="KW-1133">Transmembrane helix</keyword>
<dbReference type="Proteomes" id="UP000245168">
    <property type="component" value="Unassembled WGS sequence"/>
</dbReference>
<dbReference type="GO" id="GO:0016740">
    <property type="term" value="F:transferase activity"/>
    <property type="evidence" value="ECO:0007669"/>
    <property type="project" value="UniProtKB-KW"/>
</dbReference>
<feature type="region of interest" description="Disordered" evidence="1">
    <location>
        <begin position="1"/>
        <end position="25"/>
    </location>
</feature>
<evidence type="ECO:0000313" key="3">
    <source>
        <dbReference type="EMBL" id="PWE17659.1"/>
    </source>
</evidence>
<evidence type="ECO:0000256" key="1">
    <source>
        <dbReference type="SAM" id="MobiDB-lite"/>
    </source>
</evidence>
<reference evidence="4" key="1">
    <citation type="submission" date="2018-05" db="EMBL/GenBank/DDBJ databases">
        <authorList>
            <person name="Liu B.-T."/>
        </authorList>
    </citation>
    <scope>NUCLEOTIDE SEQUENCE [LARGE SCALE GENOMIC DNA]</scope>
    <source>
        <strain evidence="4">WD6-1</strain>
    </source>
</reference>
<proteinExistence type="predicted"/>
<comment type="caution">
    <text evidence="3">The sequence shown here is derived from an EMBL/GenBank/DDBJ whole genome shotgun (WGS) entry which is preliminary data.</text>
</comment>
<sequence>MTEREPEPAAETETVKLTEAEKRARGRRNQVIAWSLVGFIVLVFVVTVVRLSANIASGG</sequence>
<keyword evidence="2" id="KW-0812">Transmembrane</keyword>
<evidence type="ECO:0000313" key="4">
    <source>
        <dbReference type="Proteomes" id="UP000245168"/>
    </source>
</evidence>
<dbReference type="AlphaFoldDB" id="A0A2U2BUJ4"/>
<organism evidence="3 4">
    <name type="scientific">Marinicauda salina</name>
    <dbReference type="NCBI Taxonomy" id="2135793"/>
    <lineage>
        <taxon>Bacteria</taxon>
        <taxon>Pseudomonadati</taxon>
        <taxon>Pseudomonadota</taxon>
        <taxon>Alphaproteobacteria</taxon>
        <taxon>Maricaulales</taxon>
        <taxon>Maricaulaceae</taxon>
        <taxon>Marinicauda</taxon>
    </lineage>
</organism>
<name>A0A2U2BUJ4_9PROT</name>
<keyword evidence="4" id="KW-1185">Reference proteome</keyword>
<keyword evidence="3" id="KW-0808">Transferase</keyword>
<dbReference type="RefSeq" id="WP_109252890.1">
    <property type="nucleotide sequence ID" value="NZ_QEXV01000003.1"/>
</dbReference>
<dbReference type="EMBL" id="QEXV01000003">
    <property type="protein sequence ID" value="PWE17659.1"/>
    <property type="molecule type" value="Genomic_DNA"/>
</dbReference>